<feature type="region of interest" description="Disordered" evidence="6">
    <location>
        <begin position="1"/>
        <end position="23"/>
    </location>
</feature>
<evidence type="ECO:0000256" key="4">
    <source>
        <dbReference type="ARBA" id="ARBA00022840"/>
    </source>
</evidence>
<comment type="caution">
    <text evidence="8">The sequence shown here is derived from an EMBL/GenBank/DDBJ whole genome shotgun (WGS) entry which is preliminary data.</text>
</comment>
<dbReference type="GO" id="GO:0046677">
    <property type="term" value="P:response to antibiotic"/>
    <property type="evidence" value="ECO:0007669"/>
    <property type="project" value="UniProtKB-KW"/>
</dbReference>
<dbReference type="PROSITE" id="PS50893">
    <property type="entry name" value="ABC_TRANSPORTER_2"/>
    <property type="match status" value="1"/>
</dbReference>
<keyword evidence="2" id="KW-0813">Transport</keyword>
<evidence type="ECO:0000256" key="2">
    <source>
        <dbReference type="ARBA" id="ARBA00022448"/>
    </source>
</evidence>
<dbReference type="STRING" id="71999.KPaMU14_02830"/>
<dbReference type="GO" id="GO:0005524">
    <property type="term" value="F:ATP binding"/>
    <property type="evidence" value="ECO:0007669"/>
    <property type="project" value="UniProtKB-KW"/>
</dbReference>
<feature type="domain" description="ABC transporter" evidence="7">
    <location>
        <begin position="25"/>
        <end position="252"/>
    </location>
</feature>
<dbReference type="Pfam" id="PF00005">
    <property type="entry name" value="ABC_tran"/>
    <property type="match status" value="1"/>
</dbReference>
<evidence type="ECO:0000256" key="1">
    <source>
        <dbReference type="ARBA" id="ARBA00004202"/>
    </source>
</evidence>
<dbReference type="SUPFAM" id="SSF52540">
    <property type="entry name" value="P-loop containing nucleoside triphosphate hydrolases"/>
    <property type="match status" value="1"/>
</dbReference>
<dbReference type="Proteomes" id="UP000009877">
    <property type="component" value="Unassembled WGS sequence"/>
</dbReference>
<dbReference type="GO" id="GO:0016887">
    <property type="term" value="F:ATP hydrolysis activity"/>
    <property type="evidence" value="ECO:0007669"/>
    <property type="project" value="InterPro"/>
</dbReference>
<evidence type="ECO:0000256" key="5">
    <source>
        <dbReference type="ARBA" id="ARBA00023251"/>
    </source>
</evidence>
<dbReference type="InterPro" id="IPR017871">
    <property type="entry name" value="ABC_transporter-like_CS"/>
</dbReference>
<dbReference type="InterPro" id="IPR003593">
    <property type="entry name" value="AAA+_ATPase"/>
</dbReference>
<dbReference type="InterPro" id="IPR050763">
    <property type="entry name" value="ABC_transporter_ATP-binding"/>
</dbReference>
<accession>M2WBJ4</accession>
<dbReference type="EMBL" id="ANHZ02000020">
    <property type="protein sequence ID" value="EME35842.1"/>
    <property type="molecule type" value="Genomic_DNA"/>
</dbReference>
<sequence>MDHGGMRTAPDAPDPRSEPVAPPAVELNNLHKSFRTRSGRVAAVDGLDLTIAQGEIVALLGPNGAGKTTALDMVLGFTDPTSGTCRVLGLPPRQAVNQGRVSAVLQSGALLDDLTVRETVAMVATQHPRHLPIDEALERAGASGIARRKVSKCSGGEQQRLRFALALLCEPELLVLDEPTAGMDVTVRREFWASMHQEAQRGRTIIFATHYLEEAEQFADRIVVVSAGRIIADGTTEQIRALGGLRRVTCRWDPADGDPASVLSRLPEGVQIEQTPERTVFSGADTDLIARTLLTTTRASDLLIEQAGLEEAFVGLTSTTADDDAA</sequence>
<protein>
    <recommendedName>
        <fullName evidence="7">ABC transporter domain-containing protein</fullName>
    </recommendedName>
</protein>
<dbReference type="PANTHER" id="PTHR42711:SF17">
    <property type="entry name" value="ABC TRANSPORTER ATP-BINDING PROTEIN"/>
    <property type="match status" value="1"/>
</dbReference>
<proteinExistence type="predicted"/>
<gene>
    <name evidence="8" type="ORF">C884_01242</name>
</gene>
<evidence type="ECO:0000256" key="3">
    <source>
        <dbReference type="ARBA" id="ARBA00022741"/>
    </source>
</evidence>
<dbReference type="SMART" id="SM00382">
    <property type="entry name" value="AAA"/>
    <property type="match status" value="1"/>
</dbReference>
<comment type="subcellular location">
    <subcellularLocation>
        <location evidence="1">Cell membrane</location>
        <topology evidence="1">Peripheral membrane protein</topology>
    </subcellularLocation>
</comment>
<dbReference type="PROSITE" id="PS00211">
    <property type="entry name" value="ABC_TRANSPORTER_1"/>
    <property type="match status" value="1"/>
</dbReference>
<dbReference type="CDD" id="cd03230">
    <property type="entry name" value="ABC_DR_subfamily_A"/>
    <property type="match status" value="1"/>
</dbReference>
<keyword evidence="9" id="KW-1185">Reference proteome</keyword>
<dbReference type="InterPro" id="IPR003439">
    <property type="entry name" value="ABC_transporter-like_ATP-bd"/>
</dbReference>
<evidence type="ECO:0000313" key="8">
    <source>
        <dbReference type="EMBL" id="EME35842.1"/>
    </source>
</evidence>
<name>M2WBJ4_9MICC</name>
<organism evidence="8 9">
    <name type="scientific">Kocuria palustris PEL</name>
    <dbReference type="NCBI Taxonomy" id="1236550"/>
    <lineage>
        <taxon>Bacteria</taxon>
        <taxon>Bacillati</taxon>
        <taxon>Actinomycetota</taxon>
        <taxon>Actinomycetes</taxon>
        <taxon>Micrococcales</taxon>
        <taxon>Micrococcaceae</taxon>
        <taxon>Kocuria</taxon>
    </lineage>
</organism>
<dbReference type="PANTHER" id="PTHR42711">
    <property type="entry name" value="ABC TRANSPORTER ATP-BINDING PROTEIN"/>
    <property type="match status" value="1"/>
</dbReference>
<dbReference type="Gene3D" id="3.40.50.300">
    <property type="entry name" value="P-loop containing nucleotide triphosphate hydrolases"/>
    <property type="match status" value="1"/>
</dbReference>
<keyword evidence="5" id="KW-0046">Antibiotic resistance</keyword>
<evidence type="ECO:0000313" key="9">
    <source>
        <dbReference type="Proteomes" id="UP000009877"/>
    </source>
</evidence>
<reference evidence="8 9" key="1">
    <citation type="journal article" date="2014" name="Genome Announc.">
        <title>Draft Genome Sequence of Kocuria palustris PEL.</title>
        <authorList>
            <person name="Sharma G."/>
            <person name="Khatri I."/>
            <person name="Subramanian S."/>
        </authorList>
    </citation>
    <scope>NUCLEOTIDE SEQUENCE [LARGE SCALE GENOMIC DNA]</scope>
    <source>
        <strain evidence="8 9">PEL</strain>
    </source>
</reference>
<dbReference type="GO" id="GO:0005886">
    <property type="term" value="C:plasma membrane"/>
    <property type="evidence" value="ECO:0007669"/>
    <property type="project" value="UniProtKB-SubCell"/>
</dbReference>
<evidence type="ECO:0000256" key="6">
    <source>
        <dbReference type="SAM" id="MobiDB-lite"/>
    </source>
</evidence>
<dbReference type="AlphaFoldDB" id="M2WBJ4"/>
<keyword evidence="3" id="KW-0547">Nucleotide-binding</keyword>
<dbReference type="InterPro" id="IPR027417">
    <property type="entry name" value="P-loop_NTPase"/>
</dbReference>
<keyword evidence="4" id="KW-0067">ATP-binding</keyword>
<evidence type="ECO:0000259" key="7">
    <source>
        <dbReference type="PROSITE" id="PS50893"/>
    </source>
</evidence>